<sequence length="1527" mass="168659">MPRGLENFIECLPDGNWSTTQLACLKPGCYASNVKFGKFDNFWTELDTVGQIECIQGAYFNNTNLPVCVTPNNDVGAYQWQFQDGQPNCTFPQFCDSSPCGEHGSCIQMIDNYTCACDVNYRFEVEQPVGQQCKAIDQCLENTDLCSNAKCIKRNDSGAKYSRSYSCECLPGSILFTNNTNTQSMIIPNSKDLRPGQSCIRNRCALPTVDITSTANFIFENESSLFLANTKLNVYCSNHTGPLASLQCLTNGTWNGEIPASCQPTTCQTITLPNNATLIFNAKSSYQVHDIVHFECVGHMNAEQDYGYYLVGRNSTLCQPNGQWSNMPPICVLPQCSAIPVHPDGHPNLTAILISPKTPTNEPFAENAVVNFMCQIEGNKSDFVAQMVCLRNNTNGLQMDWSMQYYPNCAVYQEVYNKLNSSPKACNLDLEDNIQARIAHLDVGQEATFTCMQPNYVLSHVKPVKCVNREPSKDVFQIAGLRSKRQQPPQISQFSSPLNRCLSERHGASTIFEGASAIFYFQIASECQQQQNTIRWIHKPTSQIVPSIYSNGKSVVFFNSAQIFNQGEYVCQVLDQAGETVDSGTWKLNVSLGRKQKSWKEIIQQSQPSTVIAMDSTQTRDGWNSSLHWSQLSDGSWLYTPNRSWKDYLITPMVEANTNWLSISVDLGDCNNCLVWLSYFSSESSSVSTPSMERFQTLGGATVDPNSHSIQFVLPFPQVWILITVDSSSSSFRLNSLKFTVTACPRIQLGMTSLQCTPQGLWFVNGQEEAVFSGLCACEQGYVEEFTRCVPRGPLCYSCLSSPQSNCTFDTDAQYCSSDQVCQSTTHFPSSDQDIDFNRCRNGNEECSLCCAQDNCNWGPQRAVRLTTTTSTTTTTPSTTTTTSTARPSTTSISPSTTITTPSTITVTTSSTSTSLTTSNTPTTTSTTSITTLTTPNPKGNMTLLTTHMLSTPPPICLDLQPIKLYCQNSLTVRRLGKFFYEPTALPWPKAEDNDPNFSITNNLPAKLFVQNQPYPFSGTEESILWTVVDRHGQRSTCTTQLVFEDTLPPQLTCPEVYVDDVYGSSSKEVPIRVPLSAIQLEDDSLEEVQLTMNPANNSLIEVDTPVLIKVSAVDAAGNKAQCQFWYQALIKDCPFWQIDMEEFNCTTSSNKINNNEHIVVCYLKKPCPKERRQIPENFRALTCIPGQEGWRMVEEGLGSTVMGPPMNKAPVCLEDMSSTITLSIAFGLLIQQWSVQPKFHKSCNKNWTHFYIQNAQHEVLTCIQQITTSKLASKHLPKLPLECQSKIRSHTIIYHLLCPEGWGANRNLKCEKCPAVTMSAMNPAISTIHQATTSQQKCIPFCSPGFFSSTGLAPCQICPRGSFQSNFGQKSCFQCAFDLTTTEVGAKSAKECTNKCTPGQFSFAKKFCALCPEGYFQQNFGSTFCQRCPFGTTTSTAGATNALQCRASPSGCGNPQCSDRGKCLGNGQCKCEVGYTATDCSVVINVCSAAYCLNGASLFLMLRMVVPAAVFLVSKVLAAKFLCILS</sequence>
<dbReference type="SMART" id="SM00032">
    <property type="entry name" value="CCP"/>
    <property type="match status" value="2"/>
</dbReference>
<dbReference type="PROSITE" id="PS50026">
    <property type="entry name" value="EGF_3"/>
    <property type="match status" value="2"/>
</dbReference>
<name>A0A915E989_9BILA</name>
<dbReference type="Gene3D" id="2.10.70.10">
    <property type="entry name" value="Complement Module, domain 1"/>
    <property type="match status" value="1"/>
</dbReference>
<dbReference type="InterPro" id="IPR011641">
    <property type="entry name" value="Tyr-kin_ephrin_A/B_rcpt-like"/>
</dbReference>
<dbReference type="Proteomes" id="UP000887574">
    <property type="component" value="Unplaced"/>
</dbReference>
<dbReference type="GO" id="GO:0007165">
    <property type="term" value="P:signal transduction"/>
    <property type="evidence" value="ECO:0007669"/>
    <property type="project" value="TreeGrafter"/>
</dbReference>
<dbReference type="InterPro" id="IPR000436">
    <property type="entry name" value="Sushi_SCR_CCP_dom"/>
</dbReference>
<dbReference type="CDD" id="cd00033">
    <property type="entry name" value="CCP"/>
    <property type="match status" value="1"/>
</dbReference>
<evidence type="ECO:0000313" key="11">
    <source>
        <dbReference type="WBParaSite" id="jg3898.2"/>
    </source>
</evidence>
<dbReference type="SMART" id="SM00181">
    <property type="entry name" value="EGF"/>
    <property type="match status" value="4"/>
</dbReference>
<feature type="domain" description="EGF-like" evidence="6">
    <location>
        <begin position="1449"/>
        <end position="1482"/>
    </location>
</feature>
<dbReference type="InterPro" id="IPR000742">
    <property type="entry name" value="EGF"/>
</dbReference>
<dbReference type="GO" id="GO:0005615">
    <property type="term" value="C:extracellular space"/>
    <property type="evidence" value="ECO:0007669"/>
    <property type="project" value="TreeGrafter"/>
</dbReference>
<dbReference type="PROSITE" id="PS50835">
    <property type="entry name" value="IG_LIKE"/>
    <property type="match status" value="1"/>
</dbReference>
<feature type="domain" description="EGF-like" evidence="6">
    <location>
        <begin position="91"/>
        <end position="127"/>
    </location>
</feature>
<evidence type="ECO:0000313" key="10">
    <source>
        <dbReference type="Proteomes" id="UP000887574"/>
    </source>
</evidence>
<reference evidence="11" key="1">
    <citation type="submission" date="2022-11" db="UniProtKB">
        <authorList>
            <consortium name="WormBaseParasite"/>
        </authorList>
    </citation>
    <scope>IDENTIFICATION</scope>
</reference>
<dbReference type="InterPro" id="IPR007110">
    <property type="entry name" value="Ig-like_dom"/>
</dbReference>
<dbReference type="Gene3D" id="2.10.50.10">
    <property type="entry name" value="Tumor Necrosis Factor Receptor, subunit A, domain 2"/>
    <property type="match status" value="1"/>
</dbReference>
<evidence type="ECO:0000256" key="2">
    <source>
        <dbReference type="ARBA" id="ARBA00023157"/>
    </source>
</evidence>
<dbReference type="WBParaSite" id="jg3898.2">
    <property type="protein sequence ID" value="jg3898.2"/>
    <property type="gene ID" value="jg3898"/>
</dbReference>
<feature type="domain" description="Sushi" evidence="9">
    <location>
        <begin position="265"/>
        <end position="333"/>
    </location>
</feature>
<evidence type="ECO:0000259" key="8">
    <source>
        <dbReference type="PROSITE" id="PS50835"/>
    </source>
</evidence>
<dbReference type="PROSITE" id="PS50923">
    <property type="entry name" value="SUSHI"/>
    <property type="match status" value="1"/>
</dbReference>
<feature type="domain" description="HYR" evidence="7">
    <location>
        <begin position="1045"/>
        <end position="1131"/>
    </location>
</feature>
<dbReference type="InterPro" id="IPR035976">
    <property type="entry name" value="Sushi/SCR/CCP_sf"/>
</dbReference>
<keyword evidence="3" id="KW-0245">EGF-like domain</keyword>
<keyword evidence="2 3" id="KW-1015">Disulfide bond</keyword>
<keyword evidence="10" id="KW-1185">Reference proteome</keyword>
<keyword evidence="4" id="KW-0768">Sushi</keyword>
<protein>
    <submittedName>
        <fullName evidence="11">Uncharacterized protein</fullName>
    </submittedName>
</protein>
<feature type="compositionally biased region" description="Low complexity" evidence="5">
    <location>
        <begin position="869"/>
        <end position="936"/>
    </location>
</feature>
<feature type="disulfide bond" evidence="3">
    <location>
        <begin position="1472"/>
        <end position="1481"/>
    </location>
</feature>
<accession>A0A915E989</accession>
<comment type="caution">
    <text evidence="3">Lacks conserved residue(s) required for the propagation of feature annotation.</text>
</comment>
<evidence type="ECO:0000259" key="6">
    <source>
        <dbReference type="PROSITE" id="PS50026"/>
    </source>
</evidence>
<dbReference type="Pfam" id="PF07699">
    <property type="entry name" value="Ephrin_rec_like"/>
    <property type="match status" value="2"/>
</dbReference>
<dbReference type="Gene3D" id="2.10.25.10">
    <property type="entry name" value="Laminin"/>
    <property type="match status" value="1"/>
</dbReference>
<evidence type="ECO:0000259" key="9">
    <source>
        <dbReference type="PROSITE" id="PS50923"/>
    </source>
</evidence>
<evidence type="ECO:0000256" key="5">
    <source>
        <dbReference type="SAM" id="MobiDB-lite"/>
    </source>
</evidence>
<dbReference type="PANTHER" id="PTHR24046">
    <property type="entry name" value="SIGNAL PEPTIDE, CUB AND EGF-LIKE DOMAIN-CONTAINING"/>
    <property type="match status" value="1"/>
</dbReference>
<dbReference type="SMART" id="SM01411">
    <property type="entry name" value="Ephrin_rec_like"/>
    <property type="match status" value="2"/>
</dbReference>
<dbReference type="PROSITE" id="PS01186">
    <property type="entry name" value="EGF_2"/>
    <property type="match status" value="1"/>
</dbReference>
<feature type="domain" description="Ig-like" evidence="8">
    <location>
        <begin position="489"/>
        <end position="582"/>
    </location>
</feature>
<dbReference type="InterPro" id="IPR052071">
    <property type="entry name" value="SCUB_EGF-like_domain"/>
</dbReference>
<dbReference type="InterPro" id="IPR003410">
    <property type="entry name" value="HYR_dom"/>
</dbReference>
<evidence type="ECO:0000259" key="7">
    <source>
        <dbReference type="PROSITE" id="PS50825"/>
    </source>
</evidence>
<evidence type="ECO:0000256" key="3">
    <source>
        <dbReference type="PROSITE-ProRule" id="PRU00076"/>
    </source>
</evidence>
<dbReference type="SUPFAM" id="SSF57535">
    <property type="entry name" value="Complement control module/SCR domain"/>
    <property type="match status" value="1"/>
</dbReference>
<dbReference type="PANTHER" id="PTHR24046:SF5">
    <property type="entry name" value="EGF-LIKE DOMAIN-CONTAINING PROTEIN"/>
    <property type="match status" value="1"/>
</dbReference>
<keyword evidence="1" id="KW-0677">Repeat</keyword>
<dbReference type="GO" id="GO:0009986">
    <property type="term" value="C:cell surface"/>
    <property type="evidence" value="ECO:0007669"/>
    <property type="project" value="TreeGrafter"/>
</dbReference>
<dbReference type="PROSITE" id="PS50825">
    <property type="entry name" value="HYR"/>
    <property type="match status" value="1"/>
</dbReference>
<evidence type="ECO:0000256" key="4">
    <source>
        <dbReference type="PROSITE-ProRule" id="PRU00302"/>
    </source>
</evidence>
<evidence type="ECO:0000256" key="1">
    <source>
        <dbReference type="ARBA" id="ARBA00022737"/>
    </source>
</evidence>
<proteinExistence type="predicted"/>
<organism evidence="10 11">
    <name type="scientific">Ditylenchus dipsaci</name>
    <dbReference type="NCBI Taxonomy" id="166011"/>
    <lineage>
        <taxon>Eukaryota</taxon>
        <taxon>Metazoa</taxon>
        <taxon>Ecdysozoa</taxon>
        <taxon>Nematoda</taxon>
        <taxon>Chromadorea</taxon>
        <taxon>Rhabditida</taxon>
        <taxon>Tylenchina</taxon>
        <taxon>Tylenchomorpha</taxon>
        <taxon>Sphaerularioidea</taxon>
        <taxon>Anguinidae</taxon>
        <taxon>Anguininae</taxon>
        <taxon>Ditylenchus</taxon>
    </lineage>
</organism>
<dbReference type="Pfam" id="PF00084">
    <property type="entry name" value="Sushi"/>
    <property type="match status" value="1"/>
</dbReference>
<feature type="region of interest" description="Disordered" evidence="5">
    <location>
        <begin position="869"/>
        <end position="939"/>
    </location>
</feature>